<comment type="caution">
    <text evidence="1">The sequence shown here is derived from an EMBL/GenBank/DDBJ whole genome shotgun (WGS) entry which is preliminary data.</text>
</comment>
<gene>
    <name evidence="1" type="ORF">OS493_034854</name>
</gene>
<name>A0A9W9ZXR1_9CNID</name>
<keyword evidence="2" id="KW-1185">Reference proteome</keyword>
<dbReference type="EMBL" id="MU825446">
    <property type="protein sequence ID" value="KAJ7388928.1"/>
    <property type="molecule type" value="Genomic_DNA"/>
</dbReference>
<evidence type="ECO:0000313" key="2">
    <source>
        <dbReference type="Proteomes" id="UP001163046"/>
    </source>
</evidence>
<protein>
    <submittedName>
        <fullName evidence="1">Uncharacterized protein</fullName>
    </submittedName>
</protein>
<sequence length="66" mass="8030">MTTIPEEEYKACREYFLQYPDHSPPYMTSTSSARFRFRVDTRTRASRIEHLKEGLMRYHQKKGLMR</sequence>
<dbReference type="Proteomes" id="UP001163046">
    <property type="component" value="Unassembled WGS sequence"/>
</dbReference>
<accession>A0A9W9ZXR1</accession>
<proteinExistence type="predicted"/>
<reference evidence="1" key="1">
    <citation type="submission" date="2023-01" db="EMBL/GenBank/DDBJ databases">
        <title>Genome assembly of the deep-sea coral Lophelia pertusa.</title>
        <authorList>
            <person name="Herrera S."/>
            <person name="Cordes E."/>
        </authorList>
    </citation>
    <scope>NUCLEOTIDE SEQUENCE</scope>
    <source>
        <strain evidence="1">USNM1676648</strain>
        <tissue evidence="1">Polyp</tissue>
    </source>
</reference>
<dbReference type="AlphaFoldDB" id="A0A9W9ZXR1"/>
<organism evidence="1 2">
    <name type="scientific">Desmophyllum pertusum</name>
    <dbReference type="NCBI Taxonomy" id="174260"/>
    <lineage>
        <taxon>Eukaryota</taxon>
        <taxon>Metazoa</taxon>
        <taxon>Cnidaria</taxon>
        <taxon>Anthozoa</taxon>
        <taxon>Hexacorallia</taxon>
        <taxon>Scleractinia</taxon>
        <taxon>Caryophylliina</taxon>
        <taxon>Caryophylliidae</taxon>
        <taxon>Desmophyllum</taxon>
    </lineage>
</organism>
<evidence type="ECO:0000313" key="1">
    <source>
        <dbReference type="EMBL" id="KAJ7388928.1"/>
    </source>
</evidence>